<evidence type="ECO:0000256" key="4">
    <source>
        <dbReference type="ARBA" id="ARBA00023143"/>
    </source>
</evidence>
<evidence type="ECO:0000313" key="6">
    <source>
        <dbReference type="EMBL" id="SFL57902.1"/>
    </source>
</evidence>
<comment type="similarity">
    <text evidence="3">Belongs to the bacterial flagellin family.</text>
</comment>
<gene>
    <name evidence="6" type="ORF">SAMN02982985_00776</name>
</gene>
<dbReference type="SUPFAM" id="SSF64518">
    <property type="entry name" value="Phase 1 flagellin"/>
    <property type="match status" value="1"/>
</dbReference>
<dbReference type="EMBL" id="FOTW01000005">
    <property type="protein sequence ID" value="SFL57902.1"/>
    <property type="molecule type" value="Genomic_DNA"/>
</dbReference>
<evidence type="ECO:0000256" key="2">
    <source>
        <dbReference type="ARBA" id="ARBA00004613"/>
    </source>
</evidence>
<dbReference type="GO" id="GO:0005576">
    <property type="term" value="C:extracellular region"/>
    <property type="evidence" value="ECO:0007669"/>
    <property type="project" value="UniProtKB-SubCell"/>
</dbReference>
<evidence type="ECO:0000259" key="5">
    <source>
        <dbReference type="Pfam" id="PF00669"/>
    </source>
</evidence>
<comment type="subcellular location">
    <subcellularLocation>
        <location evidence="1">Bacterial flagellum</location>
    </subcellularLocation>
    <subcellularLocation>
        <location evidence="2">Secreted</location>
    </subcellularLocation>
</comment>
<reference evidence="6 7" key="1">
    <citation type="submission" date="2016-10" db="EMBL/GenBank/DDBJ databases">
        <authorList>
            <person name="de Groot N.N."/>
        </authorList>
    </citation>
    <scope>NUCLEOTIDE SEQUENCE [LARGE SCALE GENOMIC DNA]</scope>
    <source>
        <strain evidence="6 7">ATCC 43154</strain>
    </source>
</reference>
<keyword evidence="6" id="KW-0966">Cell projection</keyword>
<organism evidence="6 7">
    <name type="scientific">Rugamonas rubra</name>
    <dbReference type="NCBI Taxonomy" id="758825"/>
    <lineage>
        <taxon>Bacteria</taxon>
        <taxon>Pseudomonadati</taxon>
        <taxon>Pseudomonadota</taxon>
        <taxon>Betaproteobacteria</taxon>
        <taxon>Burkholderiales</taxon>
        <taxon>Oxalobacteraceae</taxon>
        <taxon>Telluria group</taxon>
        <taxon>Rugamonas</taxon>
    </lineage>
</organism>
<dbReference type="InterPro" id="IPR001492">
    <property type="entry name" value="Flagellin"/>
</dbReference>
<dbReference type="GO" id="GO:0009288">
    <property type="term" value="C:bacterial-type flagellum"/>
    <property type="evidence" value="ECO:0007669"/>
    <property type="project" value="UniProtKB-SubCell"/>
</dbReference>
<evidence type="ECO:0000256" key="1">
    <source>
        <dbReference type="ARBA" id="ARBA00004365"/>
    </source>
</evidence>
<name>A0A1I4IU82_9BURK</name>
<sequence length="303" mass="32051">MRIATNQFQSTMLRGLNLNQEGSARQTDLMASGNKLQLPSDDPVTNVRISRLNREEAIVGQYKANIGAVQIRLQKNETYLTSMTKDINSARDLMVWGLDASNTGADLGAMVNSFTSIRDSLFYSANVKDQEGRFIFSGTATNSDAISFDAAAPVGSRYTFSGNTNQQKVVVGNGINQTANVDVSGLETYLNQLDTTIAELSAPGITASTPSLRAALTAGLDGSDVALGAISSKIADFGGAQNILATLNDNHTNVSLSNGIALIQLGKLDYAEAATELGGYNLALEASYKAYAKVSGLSLFNVL</sequence>
<keyword evidence="7" id="KW-1185">Reference proteome</keyword>
<dbReference type="STRING" id="758825.SAMN02982985_00776"/>
<dbReference type="InterPro" id="IPR001029">
    <property type="entry name" value="Flagellin_N"/>
</dbReference>
<dbReference type="AlphaFoldDB" id="A0A1I4IU82"/>
<dbReference type="RefSeq" id="WP_093383909.1">
    <property type="nucleotide sequence ID" value="NZ_FOTW01000005.1"/>
</dbReference>
<dbReference type="OrthoDB" id="9768249at2"/>
<keyword evidence="6" id="KW-0969">Cilium</keyword>
<protein>
    <submittedName>
        <fullName evidence="6">Flagellar hook-associated protein 3 FlgL</fullName>
    </submittedName>
</protein>
<dbReference type="Proteomes" id="UP000199470">
    <property type="component" value="Unassembled WGS sequence"/>
</dbReference>
<dbReference type="Gene3D" id="1.20.1330.10">
    <property type="entry name" value="f41 fragment of flagellin, N-terminal domain"/>
    <property type="match status" value="1"/>
</dbReference>
<keyword evidence="4" id="KW-0975">Bacterial flagellum</keyword>
<dbReference type="GO" id="GO:0005198">
    <property type="term" value="F:structural molecule activity"/>
    <property type="evidence" value="ECO:0007669"/>
    <property type="project" value="InterPro"/>
</dbReference>
<feature type="domain" description="Flagellin N-terminal" evidence="5">
    <location>
        <begin position="3"/>
        <end position="141"/>
    </location>
</feature>
<dbReference type="PANTHER" id="PTHR42792">
    <property type="entry name" value="FLAGELLIN"/>
    <property type="match status" value="1"/>
</dbReference>
<dbReference type="Pfam" id="PF00669">
    <property type="entry name" value="Flagellin_N"/>
    <property type="match status" value="1"/>
</dbReference>
<accession>A0A1I4IU82</accession>
<proteinExistence type="inferred from homology"/>
<dbReference type="PANTHER" id="PTHR42792:SF1">
    <property type="entry name" value="FLAGELLAR HOOK-ASSOCIATED PROTEIN 3"/>
    <property type="match status" value="1"/>
</dbReference>
<evidence type="ECO:0000313" key="7">
    <source>
        <dbReference type="Proteomes" id="UP000199470"/>
    </source>
</evidence>
<keyword evidence="6" id="KW-0282">Flagellum</keyword>
<evidence type="ECO:0000256" key="3">
    <source>
        <dbReference type="ARBA" id="ARBA00005709"/>
    </source>
</evidence>